<evidence type="ECO:0000256" key="3">
    <source>
        <dbReference type="ARBA" id="ARBA00022448"/>
    </source>
</evidence>
<sequence length="585" mass="64778">MAPNTGDSTLDDEKTTQLEGSATSTTTDQQEIWSSILKSAASSKFVPTKNVLILGDRDSGKSSLIKQFKGENREEKILPNGVTAKTAGDNSNNKEETDTNEVHKKNDLALSYTYLDIKDKDEAEDTIARLGLYQLAGSQPAYHSLLRFVLNVTTLPDSLVVIVLDWARPWTFAETLQRWIKVLESAIQNVKAEGQIPGSKDGWTQGKVVVDGLVESLERFIQNYKEPKEPNAANTNTNVPVDDSDVALPLGQGTLTQNLGIPLIVVCAKSDRQQELGYNEETFVFIQQSLRTICLKYGAALFYTSVKQSQTFSDLRQYILHRLLGENSSSNDTKSNYAFTKKANVIAQDIVMVPAGWDSWGKIKVVRDEFDCESWLKSWDHDMLEGQSRARNEEVEDETDLSFLKEYDSFVTHKDSDKPTIQNLIVAEDEQEFFERHFDAQQKGISERFTSPSVVGPMAAATYAYTNIGGIDYALEERIARYRLTKSTPELITTTSPVAPNGAAQPPSQNEVIANFFQTLLNKKNSTNPSLGTPSSSQTSPENSSVNLTLITAKNPTVTANGPSRKMIKDELDKIKTQTASAVGK</sequence>
<feature type="compositionally biased region" description="Low complexity" evidence="11">
    <location>
        <begin position="533"/>
        <end position="545"/>
    </location>
</feature>
<evidence type="ECO:0000256" key="5">
    <source>
        <dbReference type="ARBA" id="ARBA00022701"/>
    </source>
</evidence>
<feature type="region of interest" description="Disordered" evidence="11">
    <location>
        <begin position="80"/>
        <end position="101"/>
    </location>
</feature>
<keyword evidence="5" id="KW-0493">Microtubule</keyword>
<reference evidence="12" key="1">
    <citation type="submission" date="2021-06" db="EMBL/GenBank/DDBJ databases">
        <authorList>
            <person name="Kallberg Y."/>
            <person name="Tangrot J."/>
            <person name="Rosling A."/>
        </authorList>
    </citation>
    <scope>NUCLEOTIDE SEQUENCE</scope>
    <source>
        <strain evidence="12">FL130A</strain>
    </source>
</reference>
<evidence type="ECO:0000256" key="8">
    <source>
        <dbReference type="ARBA" id="ARBA00023017"/>
    </source>
</evidence>
<evidence type="ECO:0000256" key="2">
    <source>
        <dbReference type="ARBA" id="ARBA00006831"/>
    </source>
</evidence>
<keyword evidence="7" id="KW-0067">ATP-binding</keyword>
<feature type="compositionally biased region" description="Polar residues" evidence="11">
    <location>
        <begin position="17"/>
        <end position="30"/>
    </location>
</feature>
<evidence type="ECO:0000313" key="13">
    <source>
        <dbReference type="Proteomes" id="UP000789508"/>
    </source>
</evidence>
<comment type="caution">
    <text evidence="12">The sequence shown here is derived from an EMBL/GenBank/DDBJ whole genome shotgun (WGS) entry which is preliminary data.</text>
</comment>
<dbReference type="CDD" id="cd00882">
    <property type="entry name" value="Ras_like_GTPase"/>
    <property type="match status" value="1"/>
</dbReference>
<dbReference type="AlphaFoldDB" id="A0A9N9AK01"/>
<evidence type="ECO:0000256" key="1">
    <source>
        <dbReference type="ARBA" id="ARBA00004245"/>
    </source>
</evidence>
<dbReference type="EMBL" id="CAJVPS010001308">
    <property type="protein sequence ID" value="CAG8533186.1"/>
    <property type="molecule type" value="Genomic_DNA"/>
</dbReference>
<proteinExistence type="inferred from homology"/>
<keyword evidence="9" id="KW-0505">Motor protein</keyword>
<name>A0A9N9AK01_9GLOM</name>
<evidence type="ECO:0000256" key="11">
    <source>
        <dbReference type="SAM" id="MobiDB-lite"/>
    </source>
</evidence>
<keyword evidence="8" id="KW-0243">Dynein</keyword>
<organism evidence="12 13">
    <name type="scientific">Ambispora leptoticha</name>
    <dbReference type="NCBI Taxonomy" id="144679"/>
    <lineage>
        <taxon>Eukaryota</taxon>
        <taxon>Fungi</taxon>
        <taxon>Fungi incertae sedis</taxon>
        <taxon>Mucoromycota</taxon>
        <taxon>Glomeromycotina</taxon>
        <taxon>Glomeromycetes</taxon>
        <taxon>Archaeosporales</taxon>
        <taxon>Ambisporaceae</taxon>
        <taxon>Ambispora</taxon>
    </lineage>
</organism>
<evidence type="ECO:0000256" key="10">
    <source>
        <dbReference type="ARBA" id="ARBA00023212"/>
    </source>
</evidence>
<dbReference type="Pfam" id="PF05783">
    <property type="entry name" value="DLIC"/>
    <property type="match status" value="2"/>
</dbReference>
<evidence type="ECO:0000313" key="12">
    <source>
        <dbReference type="EMBL" id="CAG8533186.1"/>
    </source>
</evidence>
<dbReference type="SUPFAM" id="SSF52540">
    <property type="entry name" value="P-loop containing nucleoside triphosphate hydrolases"/>
    <property type="match status" value="1"/>
</dbReference>
<dbReference type="GO" id="GO:0005874">
    <property type="term" value="C:microtubule"/>
    <property type="evidence" value="ECO:0007669"/>
    <property type="project" value="UniProtKB-KW"/>
</dbReference>
<feature type="compositionally biased region" description="Basic and acidic residues" evidence="11">
    <location>
        <begin position="567"/>
        <end position="576"/>
    </location>
</feature>
<feature type="region of interest" description="Disordered" evidence="11">
    <location>
        <begin position="1"/>
        <end position="30"/>
    </location>
</feature>
<dbReference type="OrthoDB" id="27603at2759"/>
<dbReference type="GO" id="GO:0035974">
    <property type="term" value="C:meiotic spindle pole body"/>
    <property type="evidence" value="ECO:0007669"/>
    <property type="project" value="TreeGrafter"/>
</dbReference>
<accession>A0A9N9AK01</accession>
<dbReference type="GO" id="GO:0045504">
    <property type="term" value="F:dynein heavy chain binding"/>
    <property type="evidence" value="ECO:0007669"/>
    <property type="project" value="TreeGrafter"/>
</dbReference>
<dbReference type="Gene3D" id="3.40.50.300">
    <property type="entry name" value="P-loop containing nucleotide triphosphate hydrolases"/>
    <property type="match status" value="1"/>
</dbReference>
<dbReference type="InterPro" id="IPR027417">
    <property type="entry name" value="P-loop_NTPase"/>
</dbReference>
<feature type="compositionally biased region" description="Basic and acidic residues" evidence="11">
    <location>
        <begin position="92"/>
        <end position="101"/>
    </location>
</feature>
<keyword evidence="13" id="KW-1185">Reference proteome</keyword>
<dbReference type="GO" id="GO:0000226">
    <property type="term" value="P:microtubule cytoskeleton organization"/>
    <property type="evidence" value="ECO:0007669"/>
    <property type="project" value="TreeGrafter"/>
</dbReference>
<dbReference type="GO" id="GO:0007018">
    <property type="term" value="P:microtubule-based movement"/>
    <property type="evidence" value="ECO:0007669"/>
    <property type="project" value="InterPro"/>
</dbReference>
<evidence type="ECO:0000256" key="9">
    <source>
        <dbReference type="ARBA" id="ARBA00023175"/>
    </source>
</evidence>
<dbReference type="InterPro" id="IPR022780">
    <property type="entry name" value="Dynein_light_int_chain"/>
</dbReference>
<dbReference type="PANTHER" id="PTHR12688">
    <property type="entry name" value="DYNEIN LIGHT INTERMEDIATE CHAIN"/>
    <property type="match status" value="1"/>
</dbReference>
<keyword evidence="3" id="KW-0813">Transport</keyword>
<keyword evidence="6" id="KW-0547">Nucleotide-binding</keyword>
<evidence type="ECO:0000256" key="6">
    <source>
        <dbReference type="ARBA" id="ARBA00022741"/>
    </source>
</evidence>
<keyword evidence="4" id="KW-0963">Cytoplasm</keyword>
<protein>
    <submittedName>
        <fullName evidence="12">10213_t:CDS:1</fullName>
    </submittedName>
</protein>
<dbReference type="PANTHER" id="PTHR12688:SF0">
    <property type="entry name" value="DYNEIN LIGHT INTERMEDIATE CHAIN"/>
    <property type="match status" value="1"/>
</dbReference>
<evidence type="ECO:0000256" key="4">
    <source>
        <dbReference type="ARBA" id="ARBA00022490"/>
    </source>
</evidence>
<dbReference type="Proteomes" id="UP000789508">
    <property type="component" value="Unassembled WGS sequence"/>
</dbReference>
<gene>
    <name evidence="12" type="ORF">ALEPTO_LOCUS5038</name>
</gene>
<dbReference type="GO" id="GO:0005868">
    <property type="term" value="C:cytoplasmic dynein complex"/>
    <property type="evidence" value="ECO:0007669"/>
    <property type="project" value="InterPro"/>
</dbReference>
<dbReference type="InterPro" id="IPR008467">
    <property type="entry name" value="Dynein1_light_intermed_chain"/>
</dbReference>
<feature type="compositionally biased region" description="Polar residues" evidence="11">
    <location>
        <begin position="546"/>
        <end position="562"/>
    </location>
</feature>
<comment type="similarity">
    <text evidence="2">Belongs to the dynein light intermediate chain family.</text>
</comment>
<dbReference type="GO" id="GO:0005524">
    <property type="term" value="F:ATP binding"/>
    <property type="evidence" value="ECO:0007669"/>
    <property type="project" value="UniProtKB-KW"/>
</dbReference>
<comment type="subcellular location">
    <subcellularLocation>
        <location evidence="1">Cytoplasm</location>
        <location evidence="1">Cytoskeleton</location>
    </subcellularLocation>
</comment>
<evidence type="ECO:0000256" key="7">
    <source>
        <dbReference type="ARBA" id="ARBA00022840"/>
    </source>
</evidence>
<feature type="region of interest" description="Disordered" evidence="11">
    <location>
        <begin position="524"/>
        <end position="585"/>
    </location>
</feature>
<keyword evidence="10" id="KW-0206">Cytoskeleton</keyword>